<comment type="caution">
    <text evidence="1">The sequence shown here is derived from an EMBL/GenBank/DDBJ whole genome shotgun (WGS) entry which is preliminary data.</text>
</comment>
<keyword evidence="2" id="KW-1185">Reference proteome</keyword>
<dbReference type="AlphaFoldDB" id="A0ABC8QW01"/>
<dbReference type="EMBL" id="CAUOFW020000786">
    <property type="protein sequence ID" value="CAK9136921.1"/>
    <property type="molecule type" value="Genomic_DNA"/>
</dbReference>
<reference evidence="1 2" key="1">
    <citation type="submission" date="2024-02" db="EMBL/GenBank/DDBJ databases">
        <authorList>
            <person name="Vignale AGUSTIN F."/>
            <person name="Sosa J E."/>
            <person name="Modenutti C."/>
        </authorList>
    </citation>
    <scope>NUCLEOTIDE SEQUENCE [LARGE SCALE GENOMIC DNA]</scope>
</reference>
<sequence length="58" mass="6474">MPDRNMLPTLGFHFHEFKPPFGSSIDGLGNRYGGLHGVQENDTRRMFPLGALKQLSST</sequence>
<evidence type="ECO:0000313" key="1">
    <source>
        <dbReference type="EMBL" id="CAK9136921.1"/>
    </source>
</evidence>
<proteinExistence type="predicted"/>
<name>A0ABC8QW01_9AQUA</name>
<feature type="non-terminal residue" evidence="1">
    <location>
        <position position="58"/>
    </location>
</feature>
<evidence type="ECO:0000313" key="2">
    <source>
        <dbReference type="Proteomes" id="UP001642360"/>
    </source>
</evidence>
<gene>
    <name evidence="1" type="ORF">ILEXP_LOCUS3926</name>
</gene>
<accession>A0ABC8QW01</accession>
<dbReference type="Proteomes" id="UP001642360">
    <property type="component" value="Unassembled WGS sequence"/>
</dbReference>
<protein>
    <submittedName>
        <fullName evidence="1">Uncharacterized protein</fullName>
    </submittedName>
</protein>
<organism evidence="1 2">
    <name type="scientific">Ilex paraguariensis</name>
    <name type="common">yerba mate</name>
    <dbReference type="NCBI Taxonomy" id="185542"/>
    <lineage>
        <taxon>Eukaryota</taxon>
        <taxon>Viridiplantae</taxon>
        <taxon>Streptophyta</taxon>
        <taxon>Embryophyta</taxon>
        <taxon>Tracheophyta</taxon>
        <taxon>Spermatophyta</taxon>
        <taxon>Magnoliopsida</taxon>
        <taxon>eudicotyledons</taxon>
        <taxon>Gunneridae</taxon>
        <taxon>Pentapetalae</taxon>
        <taxon>asterids</taxon>
        <taxon>campanulids</taxon>
        <taxon>Aquifoliales</taxon>
        <taxon>Aquifoliaceae</taxon>
        <taxon>Ilex</taxon>
    </lineage>
</organism>